<reference evidence="1" key="1">
    <citation type="submission" date="2022-04" db="EMBL/GenBank/DDBJ databases">
        <title>Jade perch genome.</title>
        <authorList>
            <person name="Chao B."/>
        </authorList>
    </citation>
    <scope>NUCLEOTIDE SEQUENCE</scope>
    <source>
        <strain evidence="1">CB-2022</strain>
    </source>
</reference>
<organism evidence="1 2">
    <name type="scientific">Scortum barcoo</name>
    <name type="common">barcoo grunter</name>
    <dbReference type="NCBI Taxonomy" id="214431"/>
    <lineage>
        <taxon>Eukaryota</taxon>
        <taxon>Metazoa</taxon>
        <taxon>Chordata</taxon>
        <taxon>Craniata</taxon>
        <taxon>Vertebrata</taxon>
        <taxon>Euteleostomi</taxon>
        <taxon>Actinopterygii</taxon>
        <taxon>Neopterygii</taxon>
        <taxon>Teleostei</taxon>
        <taxon>Neoteleostei</taxon>
        <taxon>Acanthomorphata</taxon>
        <taxon>Eupercaria</taxon>
        <taxon>Centrarchiformes</taxon>
        <taxon>Terapontoidei</taxon>
        <taxon>Terapontidae</taxon>
        <taxon>Scortum</taxon>
    </lineage>
</organism>
<gene>
    <name evidence="1" type="ORF">L3Q82_015442</name>
</gene>
<name>A0ACB8VMZ1_9TELE</name>
<sequence length="168" mass="18816">MISWFHGSSFQAALGALRRALQRISAAGLKLHPDKCCFMRKELEFLGHRVGGEGISTLEEKVQAVRDWPTPTNLRELKSFIGLASYYRQEFEQAFSSLKKVLTESPILTPPDPNLPFVLDTDAASDVGMGAVLSQVGPKGEKVVAYFSKTFNKAERRYCVTRRELPCY</sequence>
<proteinExistence type="predicted"/>
<dbReference type="EMBL" id="CM041549">
    <property type="protein sequence ID" value="KAI3357057.1"/>
    <property type="molecule type" value="Genomic_DNA"/>
</dbReference>
<evidence type="ECO:0000313" key="1">
    <source>
        <dbReference type="EMBL" id="KAI3357057.1"/>
    </source>
</evidence>
<accession>A0ACB8VMZ1</accession>
<comment type="caution">
    <text evidence="1">The sequence shown here is derived from an EMBL/GenBank/DDBJ whole genome shotgun (WGS) entry which is preliminary data.</text>
</comment>
<evidence type="ECO:0000313" key="2">
    <source>
        <dbReference type="Proteomes" id="UP000831701"/>
    </source>
</evidence>
<protein>
    <submittedName>
        <fullName evidence="1">Uncharacterized protein</fullName>
    </submittedName>
</protein>
<keyword evidence="2" id="KW-1185">Reference proteome</keyword>
<dbReference type="Proteomes" id="UP000831701">
    <property type="component" value="Chromosome 19"/>
</dbReference>